<protein>
    <submittedName>
        <fullName evidence="1">Uncharacterized protein</fullName>
    </submittedName>
</protein>
<reference evidence="1 2" key="1">
    <citation type="submission" date="2015-09" db="EMBL/GenBank/DDBJ databases">
        <authorList>
            <consortium name="Pathogen Informatics"/>
        </authorList>
    </citation>
    <scope>NUCLEOTIDE SEQUENCE [LARGE SCALE GENOMIC DNA]</scope>
    <source>
        <strain evidence="1 2">2789STDY5608824</strain>
    </source>
</reference>
<name>A0A173YRB4_BIFAD</name>
<dbReference type="AlphaFoldDB" id="A0A173YRB4"/>
<evidence type="ECO:0000313" key="1">
    <source>
        <dbReference type="EMBL" id="CUN65746.1"/>
    </source>
</evidence>
<evidence type="ECO:0000313" key="2">
    <source>
        <dbReference type="Proteomes" id="UP000095647"/>
    </source>
</evidence>
<organism evidence="1 2">
    <name type="scientific">Bifidobacterium adolescentis</name>
    <dbReference type="NCBI Taxonomy" id="1680"/>
    <lineage>
        <taxon>Bacteria</taxon>
        <taxon>Bacillati</taxon>
        <taxon>Actinomycetota</taxon>
        <taxon>Actinomycetes</taxon>
        <taxon>Bifidobacteriales</taxon>
        <taxon>Bifidobacteriaceae</taxon>
        <taxon>Bifidobacterium</taxon>
    </lineage>
</organism>
<sequence length="61" mass="6517">MNKGDGRAETGQEISFFESAVAAADHHNRLVAEEETIAGGAVGDTFACVFRLAWHAQLTIV</sequence>
<dbReference type="Proteomes" id="UP000095647">
    <property type="component" value="Unassembled WGS sequence"/>
</dbReference>
<gene>
    <name evidence="1" type="ORF">ERS852382_01020</name>
</gene>
<accession>A0A173YRB4</accession>
<proteinExistence type="predicted"/>
<dbReference type="EMBL" id="CYYI01000003">
    <property type="protein sequence ID" value="CUN65746.1"/>
    <property type="molecule type" value="Genomic_DNA"/>
</dbReference>
<dbReference type="AntiFam" id="ANF00233">
    <property type="entry name" value="Shadow ORF (opposite trxB)"/>
</dbReference>